<keyword evidence="5" id="KW-1185">Reference proteome</keyword>
<feature type="domain" description="4'-phosphopantetheinyl transferase" evidence="3">
    <location>
        <begin position="103"/>
        <end position="161"/>
    </location>
</feature>
<accession>A0AA52H858</accession>
<name>A0AA52H858_9PROT</name>
<dbReference type="EMBL" id="CP123872">
    <property type="protein sequence ID" value="WND01494.1"/>
    <property type="molecule type" value="Genomic_DNA"/>
</dbReference>
<dbReference type="PANTHER" id="PTHR12215:SF10">
    <property type="entry name" value="L-AMINOADIPATE-SEMIALDEHYDE DEHYDROGENASE-PHOSPHOPANTETHEINYL TRANSFERASE"/>
    <property type="match status" value="1"/>
</dbReference>
<organism evidence="4 5">
    <name type="scientific">Temperatibacter marinus</name>
    <dbReference type="NCBI Taxonomy" id="1456591"/>
    <lineage>
        <taxon>Bacteria</taxon>
        <taxon>Pseudomonadati</taxon>
        <taxon>Pseudomonadota</taxon>
        <taxon>Alphaproteobacteria</taxon>
        <taxon>Kordiimonadales</taxon>
        <taxon>Temperatibacteraceae</taxon>
        <taxon>Temperatibacter</taxon>
    </lineage>
</organism>
<dbReference type="KEGG" id="tmk:QGN29_07965"/>
<evidence type="ECO:0000313" key="4">
    <source>
        <dbReference type="EMBL" id="WND01494.1"/>
    </source>
</evidence>
<gene>
    <name evidence="4" type="ORF">QGN29_07965</name>
</gene>
<dbReference type="Gene3D" id="3.90.470.20">
    <property type="entry name" value="4'-phosphopantetheinyl transferase domain"/>
    <property type="match status" value="1"/>
</dbReference>
<dbReference type="GO" id="GO:0019878">
    <property type="term" value="P:lysine biosynthetic process via aminoadipic acid"/>
    <property type="evidence" value="ECO:0007669"/>
    <property type="project" value="TreeGrafter"/>
</dbReference>
<keyword evidence="2 4" id="KW-0808">Transferase</keyword>
<dbReference type="RefSeq" id="WP_310797322.1">
    <property type="nucleotide sequence ID" value="NZ_CP123872.1"/>
</dbReference>
<dbReference type="InterPro" id="IPR050559">
    <property type="entry name" value="P-Pant_transferase_sf"/>
</dbReference>
<dbReference type="InterPro" id="IPR037143">
    <property type="entry name" value="4-PPantetheinyl_Trfase_dom_sf"/>
</dbReference>
<evidence type="ECO:0000256" key="1">
    <source>
        <dbReference type="ARBA" id="ARBA00010990"/>
    </source>
</evidence>
<reference evidence="4" key="1">
    <citation type="submission" date="2023-04" db="EMBL/GenBank/DDBJ databases">
        <title>Complete genome sequence of Temperatibacter marinus.</title>
        <authorList>
            <person name="Rong J.-C."/>
            <person name="Yi M.-L."/>
            <person name="Zhao Q."/>
        </authorList>
    </citation>
    <scope>NUCLEOTIDE SEQUENCE</scope>
    <source>
        <strain evidence="4">NBRC 110045</strain>
    </source>
</reference>
<evidence type="ECO:0000313" key="5">
    <source>
        <dbReference type="Proteomes" id="UP001268683"/>
    </source>
</evidence>
<dbReference type="InterPro" id="IPR008278">
    <property type="entry name" value="4-PPantetheinyl_Trfase_dom"/>
</dbReference>
<dbReference type="GO" id="GO:0008897">
    <property type="term" value="F:holo-[acyl-carrier-protein] synthase activity"/>
    <property type="evidence" value="ECO:0007669"/>
    <property type="project" value="InterPro"/>
</dbReference>
<dbReference type="GO" id="GO:0005829">
    <property type="term" value="C:cytosol"/>
    <property type="evidence" value="ECO:0007669"/>
    <property type="project" value="TreeGrafter"/>
</dbReference>
<comment type="similarity">
    <text evidence="1">Belongs to the P-Pant transferase superfamily. Gsp/Sfp/HetI/AcpT family.</text>
</comment>
<protein>
    <submittedName>
        <fullName evidence="4">4'-phosphopantetheinyl transferase superfamily protein</fullName>
    </submittedName>
</protein>
<sequence length="215" mass="23925">MTALLSLYVREIETETLDLTVLSEDEMSRFGRMSAESGAAFALGRMILRRSLSKILRCSAENVPLVKQKDGSVRLEGALAPAFSLSHSGAYVAVALCEQSMKLGLDLEDMKLQRGDFRKISNRYFNKSEQNYLASCENPRNSFYQLWTAKEALVKLDRGAIAQYLGGAELCVKGHILHLIGVTPKGTENPILKSDVMDDLIWTIAADRPFDVVYK</sequence>
<evidence type="ECO:0000256" key="2">
    <source>
        <dbReference type="ARBA" id="ARBA00022679"/>
    </source>
</evidence>
<dbReference type="PANTHER" id="PTHR12215">
    <property type="entry name" value="PHOSPHOPANTETHEINE TRANSFERASE"/>
    <property type="match status" value="1"/>
</dbReference>
<proteinExistence type="inferred from homology"/>
<dbReference type="Pfam" id="PF01648">
    <property type="entry name" value="ACPS"/>
    <property type="match status" value="1"/>
</dbReference>
<dbReference type="SUPFAM" id="SSF56214">
    <property type="entry name" value="4'-phosphopantetheinyl transferase"/>
    <property type="match status" value="2"/>
</dbReference>
<evidence type="ECO:0000259" key="3">
    <source>
        <dbReference type="Pfam" id="PF01648"/>
    </source>
</evidence>
<dbReference type="AlphaFoldDB" id="A0AA52H858"/>
<dbReference type="Proteomes" id="UP001268683">
    <property type="component" value="Chromosome"/>
</dbReference>
<dbReference type="GO" id="GO:0000287">
    <property type="term" value="F:magnesium ion binding"/>
    <property type="evidence" value="ECO:0007669"/>
    <property type="project" value="InterPro"/>
</dbReference>